<evidence type="ECO:0000313" key="3">
    <source>
        <dbReference type="EMBL" id="KAK5086215.1"/>
    </source>
</evidence>
<organism evidence="3 4">
    <name type="scientific">Lithohypha guttulata</name>
    <dbReference type="NCBI Taxonomy" id="1690604"/>
    <lineage>
        <taxon>Eukaryota</taxon>
        <taxon>Fungi</taxon>
        <taxon>Dikarya</taxon>
        <taxon>Ascomycota</taxon>
        <taxon>Pezizomycotina</taxon>
        <taxon>Eurotiomycetes</taxon>
        <taxon>Chaetothyriomycetidae</taxon>
        <taxon>Chaetothyriales</taxon>
        <taxon>Trichomeriaceae</taxon>
        <taxon>Lithohypha</taxon>
    </lineage>
</organism>
<feature type="domain" description="5'-3' DNA helicase ZGRF1-like N-terminal" evidence="2">
    <location>
        <begin position="29"/>
        <end position="102"/>
    </location>
</feature>
<dbReference type="Proteomes" id="UP001345013">
    <property type="component" value="Unassembled WGS sequence"/>
</dbReference>
<dbReference type="EMBL" id="JAVRRG010000097">
    <property type="protein sequence ID" value="KAK5086215.1"/>
    <property type="molecule type" value="Genomic_DNA"/>
</dbReference>
<sequence length="794" mass="86192">MAMATAIHRSTPASILTQNASQSQLSAPVLEFRCMFTHDIFKKSKKWHDGSLRYHTFNKRVMVYDDTKNLVGDLHYRQAEDFAEGLELKLDRPVLVHVEEPLDLTQLLGRQRQDLNNQPVNQTQPTRASLARINAANSQARPKSIKELLGASQGRLGRASLPIQLPFEQRQALADIQPTIQPSPKRRKISTRNENEPTIVPAQAAPVRPSPVATPSVPLKPVQLAGPVVDISSDDGPSTRHIPRMTNNSMRPSREKGPRMPKPLPAAKPAEPRARSRTNSDDTLSVNKGRISKKQKQKKPLSDDHVDEGLTEPVSRQRDNPSIGNDTPSAASKPLPPSRPRSSSAASIQSQRRFSSGPRSSLKFASQRPRPKLIYKALLTPTPTQAPVHDFQASSTEHPESPPARQRRTELLDTESFFDASQIAGEPAAAVKQPPGSFLPDTEQAEDGPTAADDNLSDRSQEHAPSEDVSSYSPAVDGNADKGPDSPLFMPRTASQISPMPSRNFNTDDVPFQRLSQEASRPMSSSSVSSVEKSHEQMGPVYPQSPTNPGKHKEEQSSPTFVAAVSKPAQRTGTNEAAASEHVVVSNLEPINSQSRSALPFAVSRSLAKVKGRLFRRVVSEQLPMDTSTCDNFLMDSHLDGDLNLLEDSPVRLTPAKVARDAAPVPPAKLQRATSDPVTLDSTLAMHYPDSSSPTGEADAQSPPHEVQPQPVPTAALSPVAPLPVADAGPWTTTEAFLLFDWWPPGKQKPDYGQDTQAGPNGIGAIEDSASVAMKAVANKKYGVFGSARLVSQR</sequence>
<feature type="compositionally biased region" description="Basic residues" evidence="1">
    <location>
        <begin position="290"/>
        <end position="299"/>
    </location>
</feature>
<dbReference type="InterPro" id="IPR052800">
    <property type="entry name" value="DNA_Repair_Helicase_ZGRF1"/>
</dbReference>
<protein>
    <recommendedName>
        <fullName evidence="2">5'-3' DNA helicase ZGRF1-like N-terminal domain-containing protein</fullName>
    </recommendedName>
</protein>
<evidence type="ECO:0000313" key="4">
    <source>
        <dbReference type="Proteomes" id="UP001345013"/>
    </source>
</evidence>
<name>A0ABR0K4V5_9EURO</name>
<dbReference type="PANTHER" id="PTHR28535:SF1">
    <property type="entry name" value="PROTEIN ZGRF1"/>
    <property type="match status" value="1"/>
</dbReference>
<feature type="compositionally biased region" description="Polar residues" evidence="1">
    <location>
        <begin position="493"/>
        <end position="507"/>
    </location>
</feature>
<feature type="region of interest" description="Disordered" evidence="1">
    <location>
        <begin position="658"/>
        <end position="677"/>
    </location>
</feature>
<evidence type="ECO:0000259" key="2">
    <source>
        <dbReference type="Pfam" id="PF10382"/>
    </source>
</evidence>
<evidence type="ECO:0000256" key="1">
    <source>
        <dbReference type="SAM" id="MobiDB-lite"/>
    </source>
</evidence>
<feature type="compositionally biased region" description="Basic and acidic residues" evidence="1">
    <location>
        <begin position="456"/>
        <end position="466"/>
    </location>
</feature>
<feature type="compositionally biased region" description="Low complexity" evidence="1">
    <location>
        <begin position="340"/>
        <end position="356"/>
    </location>
</feature>
<dbReference type="Pfam" id="PF10382">
    <property type="entry name" value="ZGRF1-like_N"/>
    <property type="match status" value="1"/>
</dbReference>
<feature type="compositionally biased region" description="Basic and acidic residues" evidence="1">
    <location>
        <begin position="270"/>
        <end position="280"/>
    </location>
</feature>
<feature type="compositionally biased region" description="Polar residues" evidence="1">
    <location>
        <begin position="514"/>
        <end position="523"/>
    </location>
</feature>
<dbReference type="PANTHER" id="PTHR28535">
    <property type="entry name" value="ZINC FINGER GRF-TYPE CONTAINING 1"/>
    <property type="match status" value="1"/>
</dbReference>
<keyword evidence="4" id="KW-1185">Reference proteome</keyword>
<feature type="region of interest" description="Disordered" evidence="1">
    <location>
        <begin position="683"/>
        <end position="712"/>
    </location>
</feature>
<reference evidence="3 4" key="1">
    <citation type="submission" date="2023-08" db="EMBL/GenBank/DDBJ databases">
        <title>Black Yeasts Isolated from many extreme environments.</title>
        <authorList>
            <person name="Coleine C."/>
            <person name="Stajich J.E."/>
            <person name="Selbmann L."/>
        </authorList>
    </citation>
    <scope>NUCLEOTIDE SEQUENCE [LARGE SCALE GENOMIC DNA]</scope>
    <source>
        <strain evidence="3 4">CCFEE 5885</strain>
    </source>
</reference>
<dbReference type="InterPro" id="IPR018838">
    <property type="entry name" value="ZGRF1-like_N"/>
</dbReference>
<accession>A0ABR0K4V5</accession>
<feature type="region of interest" description="Disordered" evidence="1">
    <location>
        <begin position="177"/>
        <end position="561"/>
    </location>
</feature>
<comment type="caution">
    <text evidence="3">The sequence shown here is derived from an EMBL/GenBank/DDBJ whole genome shotgun (WGS) entry which is preliminary data.</text>
</comment>
<gene>
    <name evidence="3" type="ORF">LTR24_006933</name>
</gene>
<proteinExistence type="predicted"/>